<feature type="chain" id="PRO_5035448340" evidence="3">
    <location>
        <begin position="24"/>
        <end position="180"/>
    </location>
</feature>
<dbReference type="OrthoDB" id="9994142at2759"/>
<feature type="region of interest" description="Disordered" evidence="1">
    <location>
        <begin position="122"/>
        <end position="180"/>
    </location>
</feature>
<keyword evidence="5" id="KW-1185">Reference proteome</keyword>
<reference evidence="4" key="1">
    <citation type="submission" date="2022-01" db="EMBL/GenBank/DDBJ databases">
        <authorList>
            <person name="Braso-Vives M."/>
        </authorList>
    </citation>
    <scope>NUCLEOTIDE SEQUENCE</scope>
</reference>
<proteinExistence type="predicted"/>
<evidence type="ECO:0000256" key="3">
    <source>
        <dbReference type="SAM" id="SignalP"/>
    </source>
</evidence>
<keyword evidence="3" id="KW-0732">Signal</keyword>
<dbReference type="Proteomes" id="UP000838412">
    <property type="component" value="Chromosome 4"/>
</dbReference>
<organism evidence="4 5">
    <name type="scientific">Branchiostoma lanceolatum</name>
    <name type="common">Common lancelet</name>
    <name type="synonym">Amphioxus lanceolatum</name>
    <dbReference type="NCBI Taxonomy" id="7740"/>
    <lineage>
        <taxon>Eukaryota</taxon>
        <taxon>Metazoa</taxon>
        <taxon>Chordata</taxon>
        <taxon>Cephalochordata</taxon>
        <taxon>Leptocardii</taxon>
        <taxon>Amphioxiformes</taxon>
        <taxon>Branchiostomatidae</taxon>
        <taxon>Branchiostoma</taxon>
    </lineage>
</organism>
<keyword evidence="2" id="KW-0812">Transmembrane</keyword>
<evidence type="ECO:0000256" key="2">
    <source>
        <dbReference type="SAM" id="Phobius"/>
    </source>
</evidence>
<name>A0A8J9ZT62_BRALA</name>
<accession>A0A8J9ZT62</accession>
<keyword evidence="2" id="KW-0472">Membrane</keyword>
<dbReference type="AlphaFoldDB" id="A0A8J9ZT62"/>
<evidence type="ECO:0000313" key="4">
    <source>
        <dbReference type="EMBL" id="CAH1262953.1"/>
    </source>
</evidence>
<feature type="transmembrane region" description="Helical" evidence="2">
    <location>
        <begin position="94"/>
        <end position="114"/>
    </location>
</feature>
<protein>
    <submittedName>
        <fullName evidence="4">Hypp2603 protein</fullName>
    </submittedName>
</protein>
<keyword evidence="2" id="KW-1133">Transmembrane helix</keyword>
<sequence length="180" mass="18706">MMSNNSKLETTAVMAVIMAMVFASGYPEDAPAALNMASTTCAEGEVPDGLHAGNCVACDTCIKYPDSPYCALCGNVNPGKITKTPDQWKVGVGVGVPAALVSATLVAVLLYKLYRRRQVLAKQETGADSTEPSIPIQVEGDAAGSGDLAETTPSSVHPLQPSDEQMPLVSHDDNAATVPK</sequence>
<gene>
    <name evidence="4" type="primary">Hypp2603</name>
    <name evidence="4" type="ORF">BLAG_LOCUS17790</name>
</gene>
<dbReference type="EMBL" id="OV696689">
    <property type="protein sequence ID" value="CAH1262953.1"/>
    <property type="molecule type" value="Genomic_DNA"/>
</dbReference>
<evidence type="ECO:0000256" key="1">
    <source>
        <dbReference type="SAM" id="MobiDB-lite"/>
    </source>
</evidence>
<feature type="signal peptide" evidence="3">
    <location>
        <begin position="1"/>
        <end position="23"/>
    </location>
</feature>
<evidence type="ECO:0000313" key="5">
    <source>
        <dbReference type="Proteomes" id="UP000838412"/>
    </source>
</evidence>